<reference evidence="3 4" key="2">
    <citation type="submission" date="2018-11" db="EMBL/GenBank/DDBJ databases">
        <authorList>
            <consortium name="Pathogen Informatics"/>
        </authorList>
    </citation>
    <scope>NUCLEOTIDE SEQUENCE [LARGE SCALE GENOMIC DNA]</scope>
</reference>
<evidence type="ECO:0000259" key="2">
    <source>
        <dbReference type="Pfam" id="PF19003"/>
    </source>
</evidence>
<evidence type="ECO:0000256" key="1">
    <source>
        <dbReference type="SAM" id="MobiDB-lite"/>
    </source>
</evidence>
<feature type="region of interest" description="Disordered" evidence="1">
    <location>
        <begin position="198"/>
        <end position="217"/>
    </location>
</feature>
<dbReference type="AlphaFoldDB" id="A0A0R3VVT8"/>
<dbReference type="Gene3D" id="4.10.280.10">
    <property type="entry name" value="Helix-loop-helix DNA-binding domain"/>
    <property type="match status" value="1"/>
</dbReference>
<dbReference type="InterPro" id="IPR036638">
    <property type="entry name" value="HLH_DNA-bd_sf"/>
</dbReference>
<dbReference type="OrthoDB" id="6296750at2759"/>
<feature type="region of interest" description="Disordered" evidence="1">
    <location>
        <begin position="135"/>
        <end position="162"/>
    </location>
</feature>
<evidence type="ECO:0000313" key="4">
    <source>
        <dbReference type="Proteomes" id="UP000282613"/>
    </source>
</evidence>
<protein>
    <submittedName>
        <fullName evidence="5">DUF5732 domain-containing protein</fullName>
    </submittedName>
</protein>
<dbReference type="Proteomes" id="UP000282613">
    <property type="component" value="Unassembled WGS sequence"/>
</dbReference>
<reference evidence="5" key="1">
    <citation type="submission" date="2017-02" db="UniProtKB">
        <authorList>
            <consortium name="WormBaseParasite"/>
        </authorList>
    </citation>
    <scope>IDENTIFICATION</scope>
</reference>
<dbReference type="GO" id="GO:0046983">
    <property type="term" value="F:protein dimerization activity"/>
    <property type="evidence" value="ECO:0007669"/>
    <property type="project" value="InterPro"/>
</dbReference>
<sequence length="217" mass="24168">VNKRNIERRRRACISKKLSALHSLAVSFVNEKSIALEPQPQLYQRTEIMDLLNQCVSVLQGLSKFVKSEPELQAKMRCLELASVKKLEQREGQRHGTAFKSKEKVHEAIVKIEKENVPPCTSTFTPDGRHQALTTSTPLVASPSYPQQKLPPKTPGMKGDSADSGLDCFSSLSSSKVIVASPLPTSSISLKTHFGEIQSKKRHCESSSPDIWRPYRN</sequence>
<proteinExistence type="predicted"/>
<keyword evidence="4" id="KW-1185">Reference proteome</keyword>
<dbReference type="EMBL" id="UYRS01000417">
    <property type="protein sequence ID" value="VDK23182.1"/>
    <property type="molecule type" value="Genomic_DNA"/>
</dbReference>
<dbReference type="Pfam" id="PF19003">
    <property type="entry name" value="DUF5732"/>
    <property type="match status" value="1"/>
</dbReference>
<feature type="compositionally biased region" description="Polar residues" evidence="1">
    <location>
        <begin position="135"/>
        <end position="147"/>
    </location>
</feature>
<dbReference type="InterPro" id="IPR043790">
    <property type="entry name" value="DUF5732"/>
</dbReference>
<gene>
    <name evidence="3" type="ORF">TASK_LOCUS1520</name>
</gene>
<dbReference type="WBParaSite" id="TASK_0000151901-mRNA-1">
    <property type="protein sequence ID" value="TASK_0000151901-mRNA-1"/>
    <property type="gene ID" value="TASK_0000151901"/>
</dbReference>
<accession>A0A0R3VVT8</accession>
<organism evidence="5">
    <name type="scientific">Taenia asiatica</name>
    <name type="common">Asian tapeworm</name>
    <dbReference type="NCBI Taxonomy" id="60517"/>
    <lineage>
        <taxon>Eukaryota</taxon>
        <taxon>Metazoa</taxon>
        <taxon>Spiralia</taxon>
        <taxon>Lophotrochozoa</taxon>
        <taxon>Platyhelminthes</taxon>
        <taxon>Cestoda</taxon>
        <taxon>Eucestoda</taxon>
        <taxon>Cyclophyllidea</taxon>
        <taxon>Taeniidae</taxon>
        <taxon>Taenia</taxon>
    </lineage>
</organism>
<evidence type="ECO:0000313" key="5">
    <source>
        <dbReference type="WBParaSite" id="TASK_0000151901-mRNA-1"/>
    </source>
</evidence>
<feature type="domain" description="DUF5732" evidence="2">
    <location>
        <begin position="105"/>
        <end position="186"/>
    </location>
</feature>
<evidence type="ECO:0000313" key="3">
    <source>
        <dbReference type="EMBL" id="VDK23182.1"/>
    </source>
</evidence>
<name>A0A0R3VVT8_TAEAS</name>